<gene>
    <name evidence="3" type="ORF">FRACYDRAFT_268818</name>
</gene>
<evidence type="ECO:0000259" key="2">
    <source>
        <dbReference type="PROSITE" id="PS51675"/>
    </source>
</evidence>
<organism evidence="3 4">
    <name type="scientific">Fragilariopsis cylindrus CCMP1102</name>
    <dbReference type="NCBI Taxonomy" id="635003"/>
    <lineage>
        <taxon>Eukaryota</taxon>
        <taxon>Sar</taxon>
        <taxon>Stramenopiles</taxon>
        <taxon>Ochrophyta</taxon>
        <taxon>Bacillariophyta</taxon>
        <taxon>Bacillariophyceae</taxon>
        <taxon>Bacillariophycidae</taxon>
        <taxon>Bacillariales</taxon>
        <taxon>Bacillariaceae</taxon>
        <taxon>Fragilariopsis</taxon>
    </lineage>
</organism>
<sequence>MLRYKQYNNNWERAFQDVLPSRKDKDVPVVKENTNLDDGVVVAVGDDVADNNNKKGNNKNKRKLAGSDSSNNNDNNNSISSGKDDDVGEDKQDKPNKNSAHQIKLDHCLDMIH</sequence>
<evidence type="ECO:0000256" key="1">
    <source>
        <dbReference type="SAM" id="MobiDB-lite"/>
    </source>
</evidence>
<dbReference type="PROSITE" id="PS51675">
    <property type="entry name" value="SAM_MT_TRM10"/>
    <property type="match status" value="1"/>
</dbReference>
<reference evidence="3 4" key="1">
    <citation type="submission" date="2016-09" db="EMBL/GenBank/DDBJ databases">
        <title>Extensive genetic diversity and differential bi-allelic expression allows diatom success in the polar Southern Ocean.</title>
        <authorList>
            <consortium name="DOE Joint Genome Institute"/>
            <person name="Mock T."/>
            <person name="Otillar R.P."/>
            <person name="Strauss J."/>
            <person name="Dupont C."/>
            <person name="Frickenhaus S."/>
            <person name="Maumus F."/>
            <person name="Mcmullan M."/>
            <person name="Sanges R."/>
            <person name="Schmutz J."/>
            <person name="Toseland A."/>
            <person name="Valas R."/>
            <person name="Veluchamy A."/>
            <person name="Ward B.J."/>
            <person name="Allen A."/>
            <person name="Barry K."/>
            <person name="Falciatore A."/>
            <person name="Ferrante M."/>
            <person name="Fortunato A.E."/>
            <person name="Gloeckner G."/>
            <person name="Gruber A."/>
            <person name="Hipkin R."/>
            <person name="Janech M."/>
            <person name="Kroth P."/>
            <person name="Leese F."/>
            <person name="Lindquist E."/>
            <person name="Lyon B.R."/>
            <person name="Martin J."/>
            <person name="Mayer C."/>
            <person name="Parker M."/>
            <person name="Quesneville H."/>
            <person name="Raymond J."/>
            <person name="Uhlig C."/>
            <person name="Valentin K.U."/>
            <person name="Worden A.Z."/>
            <person name="Armbrust E.V."/>
            <person name="Bowler C."/>
            <person name="Green B."/>
            <person name="Moulton V."/>
            <person name="Van Oosterhout C."/>
            <person name="Grigoriev I."/>
        </authorList>
    </citation>
    <scope>NUCLEOTIDE SEQUENCE [LARGE SCALE GENOMIC DNA]</scope>
    <source>
        <strain evidence="3 4">CCMP1102</strain>
    </source>
</reference>
<evidence type="ECO:0000313" key="4">
    <source>
        <dbReference type="Proteomes" id="UP000095751"/>
    </source>
</evidence>
<protein>
    <recommendedName>
        <fullName evidence="2">SAM-dependent MTase TRM10-type domain-containing protein</fullName>
    </recommendedName>
</protein>
<feature type="compositionally biased region" description="Basic and acidic residues" evidence="1">
    <location>
        <begin position="103"/>
        <end position="113"/>
    </location>
</feature>
<dbReference type="AlphaFoldDB" id="A0A1E7FI89"/>
<accession>A0A1E7FI89</accession>
<dbReference type="EMBL" id="KV784357">
    <property type="protein sequence ID" value="OEU17844.1"/>
    <property type="molecule type" value="Genomic_DNA"/>
</dbReference>
<feature type="domain" description="SAM-dependent MTase TRM10-type" evidence="2">
    <location>
        <begin position="1"/>
        <end position="26"/>
    </location>
</feature>
<feature type="region of interest" description="Disordered" evidence="1">
    <location>
        <begin position="45"/>
        <end position="113"/>
    </location>
</feature>
<evidence type="ECO:0000313" key="3">
    <source>
        <dbReference type="EMBL" id="OEU17844.1"/>
    </source>
</evidence>
<feature type="non-terminal residue" evidence="3">
    <location>
        <position position="113"/>
    </location>
</feature>
<feature type="compositionally biased region" description="Low complexity" evidence="1">
    <location>
        <begin position="66"/>
        <end position="81"/>
    </location>
</feature>
<dbReference type="Proteomes" id="UP000095751">
    <property type="component" value="Unassembled WGS sequence"/>
</dbReference>
<keyword evidence="4" id="KW-1185">Reference proteome</keyword>
<feature type="compositionally biased region" description="Basic and acidic residues" evidence="1">
    <location>
        <begin position="82"/>
        <end position="96"/>
    </location>
</feature>
<name>A0A1E7FI89_9STRA</name>
<dbReference type="KEGG" id="fcy:FRACYDRAFT_268818"/>
<dbReference type="InParanoid" id="A0A1E7FI89"/>
<proteinExistence type="predicted"/>
<dbReference type="InterPro" id="IPR028564">
    <property type="entry name" value="MT_TRM10-typ"/>
</dbReference>
<feature type="compositionally biased region" description="Low complexity" evidence="1">
    <location>
        <begin position="45"/>
        <end position="55"/>
    </location>
</feature>